<dbReference type="PANTHER" id="PTHR45662">
    <property type="entry name" value="PHOSPHATIDYLINOSITIDE PHOSPHATASE SAC1"/>
    <property type="match status" value="1"/>
</dbReference>
<dbReference type="InterPro" id="IPR034753">
    <property type="entry name" value="hSac2"/>
</dbReference>
<protein>
    <submittedName>
        <fullName evidence="3">Phosphatidylinositide phosphatase SAC2-like</fullName>
    </submittedName>
</protein>
<dbReference type="InterPro" id="IPR022158">
    <property type="entry name" value="Inositol_phosphatase"/>
</dbReference>
<organism evidence="2 3">
    <name type="scientific">Cricetulus griseus</name>
    <name type="common">Chinese hamster</name>
    <name type="synonym">Cricetulus barabensis griseus</name>
    <dbReference type="NCBI Taxonomy" id="10029"/>
    <lineage>
        <taxon>Eukaryota</taxon>
        <taxon>Metazoa</taxon>
        <taxon>Chordata</taxon>
        <taxon>Craniata</taxon>
        <taxon>Vertebrata</taxon>
        <taxon>Euteleostomi</taxon>
        <taxon>Mammalia</taxon>
        <taxon>Eutheria</taxon>
        <taxon>Euarchontoglires</taxon>
        <taxon>Glires</taxon>
        <taxon>Rodentia</taxon>
        <taxon>Myomorpha</taxon>
        <taxon>Muroidea</taxon>
        <taxon>Cricetidae</taxon>
        <taxon>Cricetinae</taxon>
        <taxon>Cricetulus</taxon>
    </lineage>
</organism>
<feature type="domain" description="HSac2" evidence="1">
    <location>
        <begin position="115"/>
        <end position="206"/>
    </location>
</feature>
<dbReference type="GO" id="GO:0045334">
    <property type="term" value="C:clathrin-coated endocytic vesicle"/>
    <property type="evidence" value="ECO:0007669"/>
    <property type="project" value="TreeGrafter"/>
</dbReference>
<dbReference type="GeneID" id="107977589"/>
<dbReference type="KEGG" id="cge:107977589"/>
<dbReference type="GO" id="GO:2001135">
    <property type="term" value="P:regulation of endocytic recycling"/>
    <property type="evidence" value="ECO:0007669"/>
    <property type="project" value="TreeGrafter"/>
</dbReference>
<dbReference type="GO" id="GO:0046856">
    <property type="term" value="P:phosphatidylinositol dephosphorylation"/>
    <property type="evidence" value="ECO:0007669"/>
    <property type="project" value="TreeGrafter"/>
</dbReference>
<dbReference type="Pfam" id="PF12456">
    <property type="entry name" value="hSac2"/>
    <property type="match status" value="1"/>
</dbReference>
<accession>A0A9J7FM13</accession>
<dbReference type="OrthoDB" id="405996at2759"/>
<reference evidence="2" key="1">
    <citation type="journal article" date="2018" name="Biotechnol. Bioeng.">
        <title>A reference genome of the Chinese hamster based on a hybrid assembly strategy.</title>
        <authorList>
            <person name="Rupp O."/>
            <person name="MacDonald M.L."/>
            <person name="Li S."/>
            <person name="Dhiman H."/>
            <person name="Polson S."/>
            <person name="Griep S."/>
            <person name="Heffner K."/>
            <person name="Hernandez I."/>
            <person name="Brinkrolf K."/>
            <person name="Jadhav V."/>
            <person name="Samoudi M."/>
            <person name="Hao H."/>
            <person name="Kingham B."/>
            <person name="Goesmann A."/>
            <person name="Betenbaugh M.J."/>
            <person name="Lewis N.E."/>
            <person name="Borth N."/>
            <person name="Lee K.H."/>
        </authorList>
    </citation>
    <scope>NUCLEOTIDE SEQUENCE [LARGE SCALE GENOMIC DNA]</scope>
    <source>
        <strain evidence="2">17A/GY</strain>
    </source>
</reference>
<proteinExistence type="predicted"/>
<dbReference type="Proteomes" id="UP001108280">
    <property type="component" value="Chromosome 3"/>
</dbReference>
<evidence type="ECO:0000259" key="1">
    <source>
        <dbReference type="PROSITE" id="PS51791"/>
    </source>
</evidence>
<dbReference type="RefSeq" id="XP_027260373.2">
    <property type="nucleotide sequence ID" value="XM_027404572.2"/>
</dbReference>
<reference evidence="2" key="2">
    <citation type="journal article" date="2020" name="Biotechnol. Bioeng.">
        <title>Chromosome-scale scaffolds for the Chinese hamster reference genome assembly to facilitate the study of the CHO epigenome.</title>
        <authorList>
            <person name="Hilliard W."/>
            <person name="MacDonald M."/>
            <person name="Lee K.H."/>
        </authorList>
    </citation>
    <scope>NUCLEOTIDE SEQUENCE [LARGE SCALE GENOMIC DNA]</scope>
    <source>
        <strain evidence="2">17A/GY</strain>
    </source>
</reference>
<reference evidence="3" key="3">
    <citation type="submission" date="2025-08" db="UniProtKB">
        <authorList>
            <consortium name="RefSeq"/>
        </authorList>
    </citation>
    <scope>IDENTIFICATION</scope>
    <source>
        <strain evidence="3">17A/GY</strain>
        <tissue evidence="3">Liver</tissue>
    </source>
</reference>
<keyword evidence="2" id="KW-1185">Reference proteome</keyword>
<dbReference type="AlphaFoldDB" id="A0A9J7FM13"/>
<dbReference type="PROSITE" id="PS51791">
    <property type="entry name" value="HSAC2"/>
    <property type="match status" value="1"/>
</dbReference>
<gene>
    <name evidence="3" type="primary">LOC107977589</name>
</gene>
<sequence length="206" mass="23545">MCSVKGTYAITLTTAADKAAVQAGVWDQMWSGMIWSYSAFEFLNNGDFTRTGERKLAGVMKDGVNSANRYYLSRFKDAYRQAVIDLMQGIQVTEDLYSIFTKEKEHEALHKENQRSHKELISQLLQSYMKLLLPGDEKFHGGWALINCDPSLTDAAHRDVDVLLLLSNSAYYVAYYDDEVDKVNQYQPLSLEDLEKIEIGKRKHIN</sequence>
<dbReference type="GO" id="GO:0005769">
    <property type="term" value="C:early endosome"/>
    <property type="evidence" value="ECO:0007669"/>
    <property type="project" value="TreeGrafter"/>
</dbReference>
<evidence type="ECO:0000313" key="3">
    <source>
        <dbReference type="RefSeq" id="XP_027260373.2"/>
    </source>
</evidence>
<dbReference type="GO" id="GO:0043812">
    <property type="term" value="F:phosphatidylinositol-4-phosphate phosphatase activity"/>
    <property type="evidence" value="ECO:0007669"/>
    <property type="project" value="TreeGrafter"/>
</dbReference>
<evidence type="ECO:0000313" key="2">
    <source>
        <dbReference type="Proteomes" id="UP001108280"/>
    </source>
</evidence>
<dbReference type="PANTHER" id="PTHR45662:SF8">
    <property type="entry name" value="PHOSPHATIDYLINOSITIDE PHOSPHATASE SAC2"/>
    <property type="match status" value="1"/>
</dbReference>
<name>A0A9J7FM13_CRIGR</name>